<dbReference type="Proteomes" id="UP000068447">
    <property type="component" value="Chromosome"/>
</dbReference>
<dbReference type="InterPro" id="IPR044691">
    <property type="entry name" value="DCC1_Trx"/>
</dbReference>
<accession>A0A0U2Z4R0</accession>
<name>A0A0U2Z4R0_9ALTE</name>
<dbReference type="EMBL" id="CP013650">
    <property type="protein sequence ID" value="ALS97444.1"/>
    <property type="molecule type" value="Genomic_DNA"/>
</dbReference>
<dbReference type="PANTHER" id="PTHR34290:SF2">
    <property type="entry name" value="OS04G0668800 PROTEIN"/>
    <property type="match status" value="1"/>
</dbReference>
<dbReference type="Pfam" id="PF04134">
    <property type="entry name" value="DCC1-like"/>
    <property type="match status" value="1"/>
</dbReference>
<dbReference type="RefSeq" id="WP_062476544.1">
    <property type="nucleotide sequence ID" value="NZ_CP013650.1"/>
</dbReference>
<evidence type="ECO:0008006" key="3">
    <source>
        <dbReference type="Google" id="ProtNLM"/>
    </source>
</evidence>
<gene>
    <name evidence="1" type="ORF">AT746_03585</name>
</gene>
<reference evidence="1 2" key="1">
    <citation type="submission" date="2015-12" db="EMBL/GenBank/DDBJ databases">
        <title>Complete genome of Lacimicrobium alkaliphilum KCTC 32984.</title>
        <authorList>
            <person name="Kim S.-G."/>
            <person name="Lee Y.-J."/>
        </authorList>
    </citation>
    <scope>NUCLEOTIDE SEQUENCE [LARGE SCALE GENOMIC DNA]</scope>
    <source>
        <strain evidence="1 2">YelD216</strain>
    </source>
</reference>
<dbReference type="KEGG" id="lal:AT746_03585"/>
<proteinExistence type="predicted"/>
<sequence length="117" mass="13497">MHQIKLFYDGSCRLCRHEMQWLAPKLKGKLQMVDISEDGFSSFAGVDKAHMMSVLHLWDGQTFITGIDASLYYWRLAGFHWLVTLLRLPPCYWLASKAYGYWAAKRMQCTAGVCDGR</sequence>
<keyword evidence="2" id="KW-1185">Reference proteome</keyword>
<evidence type="ECO:0000313" key="2">
    <source>
        <dbReference type="Proteomes" id="UP000068447"/>
    </source>
</evidence>
<dbReference type="STRING" id="1526571.AT746_03585"/>
<dbReference type="InterPro" id="IPR007263">
    <property type="entry name" value="DCC1-like"/>
</dbReference>
<dbReference type="GO" id="GO:0015035">
    <property type="term" value="F:protein-disulfide reductase activity"/>
    <property type="evidence" value="ECO:0007669"/>
    <property type="project" value="InterPro"/>
</dbReference>
<evidence type="ECO:0000313" key="1">
    <source>
        <dbReference type="EMBL" id="ALS97444.1"/>
    </source>
</evidence>
<dbReference type="PANTHER" id="PTHR34290">
    <property type="entry name" value="SI:CH73-390P7.2"/>
    <property type="match status" value="1"/>
</dbReference>
<dbReference type="AlphaFoldDB" id="A0A0U2Z4R0"/>
<dbReference type="OrthoDB" id="5294764at2"/>
<organism evidence="1 2">
    <name type="scientific">Lacimicrobium alkaliphilum</name>
    <dbReference type="NCBI Taxonomy" id="1526571"/>
    <lineage>
        <taxon>Bacteria</taxon>
        <taxon>Pseudomonadati</taxon>
        <taxon>Pseudomonadota</taxon>
        <taxon>Gammaproteobacteria</taxon>
        <taxon>Alteromonadales</taxon>
        <taxon>Alteromonadaceae</taxon>
        <taxon>Lacimicrobium</taxon>
    </lineage>
</organism>
<protein>
    <recommendedName>
        <fullName evidence="3">Thiol-disulfide oxidoreductase</fullName>
    </recommendedName>
</protein>